<dbReference type="InterPro" id="IPR058395">
    <property type="entry name" value="DUF8082"/>
</dbReference>
<feature type="domain" description="DUF8082" evidence="1">
    <location>
        <begin position="80"/>
        <end position="135"/>
    </location>
</feature>
<proteinExistence type="predicted"/>
<dbReference type="Proteomes" id="UP000002431">
    <property type="component" value="Chromosome"/>
</dbReference>
<dbReference type="AlphaFoldDB" id="Q1IYC3"/>
<evidence type="ECO:0000259" key="1">
    <source>
        <dbReference type="Pfam" id="PF26309"/>
    </source>
</evidence>
<accession>Q1IYC3</accession>
<organism evidence="2 3">
    <name type="scientific">Deinococcus geothermalis (strain DSM 11300 / CIP 105573 / AG-3a)</name>
    <dbReference type="NCBI Taxonomy" id="319795"/>
    <lineage>
        <taxon>Bacteria</taxon>
        <taxon>Thermotogati</taxon>
        <taxon>Deinococcota</taxon>
        <taxon>Deinococci</taxon>
        <taxon>Deinococcales</taxon>
        <taxon>Deinococcaceae</taxon>
        <taxon>Deinococcus</taxon>
    </lineage>
</organism>
<evidence type="ECO:0000313" key="2">
    <source>
        <dbReference type="EMBL" id="ABF45761.1"/>
    </source>
</evidence>
<dbReference type="KEGG" id="dge:Dgeo_1466"/>
<keyword evidence="3" id="KW-1185">Reference proteome</keyword>
<protein>
    <recommendedName>
        <fullName evidence="1">DUF8082 domain-containing protein</fullName>
    </recommendedName>
</protein>
<gene>
    <name evidence="2" type="ordered locus">Dgeo_1466</name>
</gene>
<dbReference type="STRING" id="319795.Dgeo_1466"/>
<sequence>MTAPQSGAVPTWPANLTEATPLPFAVWRVLHHVDGQRGTAEVARLAGVTPQEVVTAISQAAAWASRAAQRSQPVTEAAAQTVTQCVIAVLGPMGEFLVDDVLDELGEGATLNALLSRVAAQLNETQVQGFVRQLRARGIA</sequence>
<reference evidence="2" key="1">
    <citation type="submission" date="2006-04" db="EMBL/GenBank/DDBJ databases">
        <title>Complete sequence of chromosome of Deinococcus geothermalis DSM 11300.</title>
        <authorList>
            <consortium name="US DOE Joint Genome Institute"/>
            <person name="Copeland A."/>
            <person name="Lucas S."/>
            <person name="Lapidus A."/>
            <person name="Barry K."/>
            <person name="Detter J.C."/>
            <person name="Glavina del Rio T."/>
            <person name="Hammon N."/>
            <person name="Israni S."/>
            <person name="Dalin E."/>
            <person name="Tice H."/>
            <person name="Pitluck S."/>
            <person name="Brettin T."/>
            <person name="Bruce D."/>
            <person name="Han C."/>
            <person name="Tapia R."/>
            <person name="Saunders E."/>
            <person name="Gilna P."/>
            <person name="Schmutz J."/>
            <person name="Larimer F."/>
            <person name="Land M."/>
            <person name="Hauser L."/>
            <person name="Kyrpides N."/>
            <person name="Kim E."/>
            <person name="Daly M.J."/>
            <person name="Fredrickson J.K."/>
            <person name="Makarova K.S."/>
            <person name="Gaidamakova E.K."/>
            <person name="Zhai M."/>
            <person name="Richardson P."/>
        </authorList>
    </citation>
    <scope>NUCLEOTIDE SEQUENCE</scope>
    <source>
        <strain evidence="2">DSM 11300</strain>
    </source>
</reference>
<dbReference type="HOGENOM" id="CLU_1913606_0_0_0"/>
<evidence type="ECO:0000313" key="3">
    <source>
        <dbReference type="Proteomes" id="UP000002431"/>
    </source>
</evidence>
<dbReference type="EMBL" id="CP000359">
    <property type="protein sequence ID" value="ABF45761.1"/>
    <property type="molecule type" value="Genomic_DNA"/>
</dbReference>
<dbReference type="Pfam" id="PF26309">
    <property type="entry name" value="DUF8082"/>
    <property type="match status" value="1"/>
</dbReference>
<name>Q1IYC3_DEIGD</name>
<dbReference type="RefSeq" id="WP_011530595.1">
    <property type="nucleotide sequence ID" value="NC_008025.1"/>
</dbReference>